<dbReference type="InterPro" id="IPR011009">
    <property type="entry name" value="Kinase-like_dom_sf"/>
</dbReference>
<proteinExistence type="predicted"/>
<accession>A0ABP7C8T7</accession>
<protein>
    <recommendedName>
        <fullName evidence="3">Protein kinase domain-containing protein</fullName>
    </recommendedName>
</protein>
<keyword evidence="2" id="KW-0472">Membrane</keyword>
<evidence type="ECO:0000256" key="2">
    <source>
        <dbReference type="SAM" id="Phobius"/>
    </source>
</evidence>
<dbReference type="Gene3D" id="1.10.510.10">
    <property type="entry name" value="Transferase(Phosphotransferase) domain 1"/>
    <property type="match status" value="1"/>
</dbReference>
<name>A0ABP7C8T7_9ACTN</name>
<sequence>MEPEPLTFVTPEGDEVTWEVEAEPYHDPFERRLTLVVQGARLVQRRVPRAAGREREYLYDLLENEARMGARLLARLRRAYPPELPRLMGYSMDAEEPFVLLSDRRGEPVSRHFGALLIAEQRALQASLFRAVRILAACGIVHRRIEPGTVRWDGASVLLTDLGHATLAGDRRLRLGEPPYACPAQREGTGHASSADDLWSAGMVLYRTVTGREIAGLPDFAAAPALQPIHDVFSGSPPSAQEVLNRLRVPDPMQSIPVEQDLKLEEGRAAFDQARKARRDPDAVERTAVHPVKEAAPQEEEPPRPPWARWLPLAVLVVLLVVLWVVTR</sequence>
<dbReference type="SUPFAM" id="SSF56112">
    <property type="entry name" value="Protein kinase-like (PK-like)"/>
    <property type="match status" value="1"/>
</dbReference>
<keyword evidence="2" id="KW-1133">Transmembrane helix</keyword>
<keyword evidence="5" id="KW-1185">Reference proteome</keyword>
<dbReference type="InterPro" id="IPR000719">
    <property type="entry name" value="Prot_kinase_dom"/>
</dbReference>
<gene>
    <name evidence="4" type="ORF">GCM10022224_054860</name>
</gene>
<feature type="transmembrane region" description="Helical" evidence="2">
    <location>
        <begin position="307"/>
        <end position="326"/>
    </location>
</feature>
<evidence type="ECO:0000259" key="3">
    <source>
        <dbReference type="PROSITE" id="PS50011"/>
    </source>
</evidence>
<comment type="caution">
    <text evidence="4">The sequence shown here is derived from an EMBL/GenBank/DDBJ whole genome shotgun (WGS) entry which is preliminary data.</text>
</comment>
<keyword evidence="2" id="KW-0812">Transmembrane</keyword>
<reference evidence="5" key="1">
    <citation type="journal article" date="2019" name="Int. J. Syst. Evol. Microbiol.">
        <title>The Global Catalogue of Microorganisms (GCM) 10K type strain sequencing project: providing services to taxonomists for standard genome sequencing and annotation.</title>
        <authorList>
            <consortium name="The Broad Institute Genomics Platform"/>
            <consortium name="The Broad Institute Genome Sequencing Center for Infectious Disease"/>
            <person name="Wu L."/>
            <person name="Ma J."/>
        </authorList>
    </citation>
    <scope>NUCLEOTIDE SEQUENCE [LARGE SCALE GENOMIC DNA]</scope>
    <source>
        <strain evidence="5">JCM 16904</strain>
    </source>
</reference>
<feature type="domain" description="Protein kinase" evidence="3">
    <location>
        <begin position="1"/>
        <end position="271"/>
    </location>
</feature>
<dbReference type="RefSeq" id="WP_344884103.1">
    <property type="nucleotide sequence ID" value="NZ_BAAAZP010000100.1"/>
</dbReference>
<feature type="compositionally biased region" description="Basic and acidic residues" evidence="1">
    <location>
        <begin position="272"/>
        <end position="293"/>
    </location>
</feature>
<dbReference type="EMBL" id="BAAAZP010000100">
    <property type="protein sequence ID" value="GAA3683325.1"/>
    <property type="molecule type" value="Genomic_DNA"/>
</dbReference>
<evidence type="ECO:0000313" key="5">
    <source>
        <dbReference type="Proteomes" id="UP001500902"/>
    </source>
</evidence>
<feature type="region of interest" description="Disordered" evidence="1">
    <location>
        <begin position="272"/>
        <end position="304"/>
    </location>
</feature>
<evidence type="ECO:0000256" key="1">
    <source>
        <dbReference type="SAM" id="MobiDB-lite"/>
    </source>
</evidence>
<evidence type="ECO:0000313" key="4">
    <source>
        <dbReference type="EMBL" id="GAA3683325.1"/>
    </source>
</evidence>
<organism evidence="4 5">
    <name type="scientific">Nonomuraea antimicrobica</name>
    <dbReference type="NCBI Taxonomy" id="561173"/>
    <lineage>
        <taxon>Bacteria</taxon>
        <taxon>Bacillati</taxon>
        <taxon>Actinomycetota</taxon>
        <taxon>Actinomycetes</taxon>
        <taxon>Streptosporangiales</taxon>
        <taxon>Streptosporangiaceae</taxon>
        <taxon>Nonomuraea</taxon>
    </lineage>
</organism>
<dbReference type="PROSITE" id="PS50011">
    <property type="entry name" value="PROTEIN_KINASE_DOM"/>
    <property type="match status" value="1"/>
</dbReference>
<dbReference type="Proteomes" id="UP001500902">
    <property type="component" value="Unassembled WGS sequence"/>
</dbReference>